<protein>
    <submittedName>
        <fullName evidence="2">Uncharacterized protein</fullName>
    </submittedName>
</protein>
<evidence type="ECO:0000256" key="1">
    <source>
        <dbReference type="SAM" id="MobiDB-lite"/>
    </source>
</evidence>
<accession>A0A2P6S355</accession>
<feature type="region of interest" description="Disordered" evidence="1">
    <location>
        <begin position="33"/>
        <end position="60"/>
    </location>
</feature>
<evidence type="ECO:0000313" key="3">
    <source>
        <dbReference type="Proteomes" id="UP000238479"/>
    </source>
</evidence>
<dbReference type="Proteomes" id="UP000238479">
    <property type="component" value="Chromosome 2"/>
</dbReference>
<proteinExistence type="predicted"/>
<gene>
    <name evidence="2" type="ORF">RchiOBHm_Chr2g0162801</name>
</gene>
<evidence type="ECO:0000313" key="2">
    <source>
        <dbReference type="EMBL" id="PRQ53102.1"/>
    </source>
</evidence>
<dbReference type="Gramene" id="PRQ53102">
    <property type="protein sequence ID" value="PRQ53102"/>
    <property type="gene ID" value="RchiOBHm_Chr2g0162801"/>
</dbReference>
<dbReference type="AlphaFoldDB" id="A0A2P6S355"/>
<dbReference type="EMBL" id="PDCK01000040">
    <property type="protein sequence ID" value="PRQ53102.1"/>
    <property type="molecule type" value="Genomic_DNA"/>
</dbReference>
<sequence length="144" mass="15843">MKNPKCRNSPFQAETISAEPYAHIFLVTVPHLSPSSHPQHQKLPCSPISLPHHTRTAASSQLPVTAPHLRPSSETAAPTSIYTSVCPSSQIDLRRKLPVTGPRHRSHRSISLPHRSTHLSAPHHRSSPGRFSVGRICQAKVLML</sequence>
<name>A0A2P6S355_ROSCH</name>
<organism evidence="2 3">
    <name type="scientific">Rosa chinensis</name>
    <name type="common">China rose</name>
    <dbReference type="NCBI Taxonomy" id="74649"/>
    <lineage>
        <taxon>Eukaryota</taxon>
        <taxon>Viridiplantae</taxon>
        <taxon>Streptophyta</taxon>
        <taxon>Embryophyta</taxon>
        <taxon>Tracheophyta</taxon>
        <taxon>Spermatophyta</taxon>
        <taxon>Magnoliopsida</taxon>
        <taxon>eudicotyledons</taxon>
        <taxon>Gunneridae</taxon>
        <taxon>Pentapetalae</taxon>
        <taxon>rosids</taxon>
        <taxon>fabids</taxon>
        <taxon>Rosales</taxon>
        <taxon>Rosaceae</taxon>
        <taxon>Rosoideae</taxon>
        <taxon>Rosoideae incertae sedis</taxon>
        <taxon>Rosa</taxon>
    </lineage>
</organism>
<keyword evidence="3" id="KW-1185">Reference proteome</keyword>
<reference evidence="2 3" key="1">
    <citation type="journal article" date="2018" name="Nat. Genet.">
        <title>The Rosa genome provides new insights in the design of modern roses.</title>
        <authorList>
            <person name="Bendahmane M."/>
        </authorList>
    </citation>
    <scope>NUCLEOTIDE SEQUENCE [LARGE SCALE GENOMIC DNA]</scope>
    <source>
        <strain evidence="3">cv. Old Blush</strain>
    </source>
</reference>
<comment type="caution">
    <text evidence="2">The sequence shown here is derived from an EMBL/GenBank/DDBJ whole genome shotgun (WGS) entry which is preliminary data.</text>
</comment>